<protein>
    <submittedName>
        <fullName evidence="4">C2H2-type domain-containing protein</fullName>
    </submittedName>
</protein>
<organism evidence="2 4">
    <name type="scientific">Dracunculus medinensis</name>
    <name type="common">Guinea worm</name>
    <dbReference type="NCBI Taxonomy" id="318479"/>
    <lineage>
        <taxon>Eukaryota</taxon>
        <taxon>Metazoa</taxon>
        <taxon>Ecdysozoa</taxon>
        <taxon>Nematoda</taxon>
        <taxon>Chromadorea</taxon>
        <taxon>Rhabditida</taxon>
        <taxon>Spirurina</taxon>
        <taxon>Dracunculoidea</taxon>
        <taxon>Dracunculidae</taxon>
        <taxon>Dracunculus</taxon>
    </lineage>
</organism>
<evidence type="ECO:0000313" key="3">
    <source>
        <dbReference type="Proteomes" id="UP000274756"/>
    </source>
</evidence>
<proteinExistence type="predicted"/>
<name>A0A0N4U5U2_DRAME</name>
<sequence>MSIPGEIPIRYLVIDNDSSCGINAEQDVATQSFHSYYASTSDNLFFPQSTSQCDQLSSGFVTYEYEDYDNSNWIEESCANNAIENITDDVGLQVSSLNNLYSRCSLCDMLIDVESYNVHKKNYVVNAMKNLIWNVTVIYMECLCILIQKLSMVEILNACYAQKYLFEFQLLTLILEHI</sequence>
<evidence type="ECO:0000313" key="2">
    <source>
        <dbReference type="Proteomes" id="UP000038040"/>
    </source>
</evidence>
<dbReference type="WBParaSite" id="DME_0000224201-mRNA-1">
    <property type="protein sequence ID" value="DME_0000224201-mRNA-1"/>
    <property type="gene ID" value="DME_0000224201"/>
</dbReference>
<dbReference type="Proteomes" id="UP000274756">
    <property type="component" value="Unassembled WGS sequence"/>
</dbReference>
<dbReference type="AlphaFoldDB" id="A0A0N4U5U2"/>
<evidence type="ECO:0000313" key="1">
    <source>
        <dbReference type="EMBL" id="VDN56629.1"/>
    </source>
</evidence>
<evidence type="ECO:0000313" key="4">
    <source>
        <dbReference type="WBParaSite" id="DME_0000224201-mRNA-1"/>
    </source>
</evidence>
<reference evidence="4" key="1">
    <citation type="submission" date="2017-02" db="UniProtKB">
        <authorList>
            <consortium name="WormBaseParasite"/>
        </authorList>
    </citation>
    <scope>IDENTIFICATION</scope>
</reference>
<dbReference type="EMBL" id="UYYG01001156">
    <property type="protein sequence ID" value="VDN56629.1"/>
    <property type="molecule type" value="Genomic_DNA"/>
</dbReference>
<gene>
    <name evidence="1" type="ORF">DME_LOCUS6602</name>
</gene>
<accession>A0A0N4U5U2</accession>
<keyword evidence="3" id="KW-1185">Reference proteome</keyword>
<dbReference type="Proteomes" id="UP000038040">
    <property type="component" value="Unplaced"/>
</dbReference>
<reference evidence="1 3" key="2">
    <citation type="submission" date="2018-11" db="EMBL/GenBank/DDBJ databases">
        <authorList>
            <consortium name="Pathogen Informatics"/>
        </authorList>
    </citation>
    <scope>NUCLEOTIDE SEQUENCE [LARGE SCALE GENOMIC DNA]</scope>
</reference>